<dbReference type="EMBL" id="PGOL01002254">
    <property type="protein sequence ID" value="PKI49291.1"/>
    <property type="molecule type" value="Genomic_DNA"/>
</dbReference>
<dbReference type="Proteomes" id="UP000233551">
    <property type="component" value="Unassembled WGS sequence"/>
</dbReference>
<gene>
    <name evidence="1" type="ORF">CRG98_030334</name>
</gene>
<accession>A0A2I0IZ65</accession>
<evidence type="ECO:0000313" key="1">
    <source>
        <dbReference type="EMBL" id="PKI49291.1"/>
    </source>
</evidence>
<organism evidence="1 2">
    <name type="scientific">Punica granatum</name>
    <name type="common">Pomegranate</name>
    <dbReference type="NCBI Taxonomy" id="22663"/>
    <lineage>
        <taxon>Eukaryota</taxon>
        <taxon>Viridiplantae</taxon>
        <taxon>Streptophyta</taxon>
        <taxon>Embryophyta</taxon>
        <taxon>Tracheophyta</taxon>
        <taxon>Spermatophyta</taxon>
        <taxon>Magnoliopsida</taxon>
        <taxon>eudicotyledons</taxon>
        <taxon>Gunneridae</taxon>
        <taxon>Pentapetalae</taxon>
        <taxon>rosids</taxon>
        <taxon>malvids</taxon>
        <taxon>Myrtales</taxon>
        <taxon>Lythraceae</taxon>
        <taxon>Punica</taxon>
    </lineage>
</organism>
<protein>
    <submittedName>
        <fullName evidence="1">Uncharacterized protein</fullName>
    </submittedName>
</protein>
<evidence type="ECO:0000313" key="2">
    <source>
        <dbReference type="Proteomes" id="UP000233551"/>
    </source>
</evidence>
<sequence length="134" mass="14977">MASHREEPWVLQGFMGSRGISSLDRLLRSRFCSIQVIGAKLTIFVNYLCIRCIGRVDVLCRFGGMVDSTAFVGNWELETSRESAVGVLSLFPKCLDVLRDRCVLRWLKTDPEVRSKVVSLALGAVGIGWCRPRA</sequence>
<comment type="caution">
    <text evidence="1">The sequence shown here is derived from an EMBL/GenBank/DDBJ whole genome shotgun (WGS) entry which is preliminary data.</text>
</comment>
<proteinExistence type="predicted"/>
<reference evidence="1 2" key="1">
    <citation type="submission" date="2017-11" db="EMBL/GenBank/DDBJ databases">
        <title>De-novo sequencing of pomegranate (Punica granatum L.) genome.</title>
        <authorList>
            <person name="Akparov Z."/>
            <person name="Amiraslanov A."/>
            <person name="Hajiyeva S."/>
            <person name="Abbasov M."/>
            <person name="Kaur K."/>
            <person name="Hamwieh A."/>
            <person name="Solovyev V."/>
            <person name="Salamov A."/>
            <person name="Braich B."/>
            <person name="Kosarev P."/>
            <person name="Mahmoud A."/>
            <person name="Hajiyev E."/>
            <person name="Babayeva S."/>
            <person name="Izzatullayeva V."/>
            <person name="Mammadov A."/>
            <person name="Mammadov A."/>
            <person name="Sharifova S."/>
            <person name="Ojaghi J."/>
            <person name="Eynullazada K."/>
            <person name="Bayramov B."/>
            <person name="Abdulazimova A."/>
            <person name="Shahmuradov I."/>
        </authorList>
    </citation>
    <scope>NUCLEOTIDE SEQUENCE [LARGE SCALE GENOMIC DNA]</scope>
    <source>
        <strain evidence="2">cv. AG2017</strain>
        <tissue evidence="1">Leaf</tissue>
    </source>
</reference>
<name>A0A2I0IZ65_PUNGR</name>
<dbReference type="AlphaFoldDB" id="A0A2I0IZ65"/>
<keyword evidence="2" id="KW-1185">Reference proteome</keyword>